<keyword evidence="5" id="KW-0539">Nucleus</keyword>
<keyword evidence="3" id="KW-0238">DNA-binding</keyword>
<evidence type="ECO:0000256" key="5">
    <source>
        <dbReference type="ARBA" id="ARBA00023242"/>
    </source>
</evidence>
<evidence type="ECO:0000259" key="8">
    <source>
        <dbReference type="PROSITE" id="PS50048"/>
    </source>
</evidence>
<dbReference type="PROSITE" id="PS00463">
    <property type="entry name" value="ZN2_CY6_FUNGAL_1"/>
    <property type="match status" value="1"/>
</dbReference>
<feature type="compositionally biased region" description="Polar residues" evidence="7">
    <location>
        <begin position="828"/>
        <end position="844"/>
    </location>
</feature>
<dbReference type="EMBL" id="JAEVHI010000001">
    <property type="protein sequence ID" value="KAG5304380.1"/>
    <property type="molecule type" value="Genomic_DNA"/>
</dbReference>
<dbReference type="Gene3D" id="4.10.240.10">
    <property type="entry name" value="Zn(2)-C6 fungal-type DNA-binding domain"/>
    <property type="match status" value="1"/>
</dbReference>
<feature type="region of interest" description="Disordered" evidence="7">
    <location>
        <begin position="696"/>
        <end position="786"/>
    </location>
</feature>
<gene>
    <name evidence="9" type="ORF">I7I52_02697</name>
</gene>
<dbReference type="Pfam" id="PF00172">
    <property type="entry name" value="Zn_clus"/>
    <property type="match status" value="1"/>
</dbReference>
<accession>A0A8H7ZAU6</accession>
<dbReference type="CDD" id="cd00067">
    <property type="entry name" value="GAL4"/>
    <property type="match status" value="1"/>
</dbReference>
<dbReference type="OrthoDB" id="10001928at2759"/>
<feature type="compositionally biased region" description="Low complexity" evidence="7">
    <location>
        <begin position="718"/>
        <end position="732"/>
    </location>
</feature>
<dbReference type="Proteomes" id="UP000670092">
    <property type="component" value="Unassembled WGS sequence"/>
</dbReference>
<feature type="region of interest" description="Disordered" evidence="7">
    <location>
        <begin position="911"/>
        <end position="945"/>
    </location>
</feature>
<feature type="region of interest" description="Disordered" evidence="7">
    <location>
        <begin position="816"/>
        <end position="869"/>
    </location>
</feature>
<dbReference type="PROSITE" id="PS50048">
    <property type="entry name" value="ZN2_CY6_FUNGAL_2"/>
    <property type="match status" value="1"/>
</dbReference>
<evidence type="ECO:0000256" key="7">
    <source>
        <dbReference type="SAM" id="MobiDB-lite"/>
    </source>
</evidence>
<feature type="coiled-coil region" evidence="6">
    <location>
        <begin position="97"/>
        <end position="124"/>
    </location>
</feature>
<dbReference type="VEuPathDB" id="FungiDB:I7I52_02697"/>
<evidence type="ECO:0000256" key="4">
    <source>
        <dbReference type="ARBA" id="ARBA00023163"/>
    </source>
</evidence>
<dbReference type="GO" id="GO:0000981">
    <property type="term" value="F:DNA-binding transcription factor activity, RNA polymerase II-specific"/>
    <property type="evidence" value="ECO:0007669"/>
    <property type="project" value="InterPro"/>
</dbReference>
<organism evidence="9 10">
    <name type="scientific">Ajellomyces capsulatus</name>
    <name type="common">Darling's disease fungus</name>
    <name type="synonym">Histoplasma capsulatum</name>
    <dbReference type="NCBI Taxonomy" id="5037"/>
    <lineage>
        <taxon>Eukaryota</taxon>
        <taxon>Fungi</taxon>
        <taxon>Dikarya</taxon>
        <taxon>Ascomycota</taxon>
        <taxon>Pezizomycotina</taxon>
        <taxon>Eurotiomycetes</taxon>
        <taxon>Eurotiomycetidae</taxon>
        <taxon>Onygenales</taxon>
        <taxon>Ajellomycetaceae</taxon>
        <taxon>Histoplasma</taxon>
    </lineage>
</organism>
<dbReference type="GO" id="GO:0006351">
    <property type="term" value="P:DNA-templated transcription"/>
    <property type="evidence" value="ECO:0007669"/>
    <property type="project" value="InterPro"/>
</dbReference>
<protein>
    <recommendedName>
        <fullName evidence="8">Zn(2)-C6 fungal-type domain-containing protein</fullName>
    </recommendedName>
</protein>
<dbReference type="CDD" id="cd12148">
    <property type="entry name" value="fungal_TF_MHR"/>
    <property type="match status" value="1"/>
</dbReference>
<proteinExistence type="predicted"/>
<feature type="domain" description="Zn(2)-C6 fungal-type" evidence="8">
    <location>
        <begin position="53"/>
        <end position="83"/>
    </location>
</feature>
<evidence type="ECO:0000256" key="2">
    <source>
        <dbReference type="ARBA" id="ARBA00023015"/>
    </source>
</evidence>
<name>A0A8H7ZAU6_AJECA</name>
<reference evidence="9 10" key="1">
    <citation type="submission" date="2021-01" db="EMBL/GenBank/DDBJ databases">
        <title>Chromosome-level genome assembly of a human fungal pathogen reveals clustering of transcriptionally co-regulated genes.</title>
        <authorList>
            <person name="Voorhies M."/>
            <person name="Cohen S."/>
            <person name="Shea T.P."/>
            <person name="Petrus S."/>
            <person name="Munoz J.F."/>
            <person name="Poplawski S."/>
            <person name="Goldman W.E."/>
            <person name="Michael T."/>
            <person name="Cuomo C.A."/>
            <person name="Sil A."/>
            <person name="Beyhan S."/>
        </authorList>
    </citation>
    <scope>NUCLEOTIDE SEQUENCE [LARGE SCALE GENOMIC DNA]</scope>
    <source>
        <strain evidence="9 10">G184AR</strain>
    </source>
</reference>
<dbReference type="GO" id="GO:0003677">
    <property type="term" value="F:DNA binding"/>
    <property type="evidence" value="ECO:0007669"/>
    <property type="project" value="UniProtKB-KW"/>
</dbReference>
<feature type="compositionally biased region" description="Polar residues" evidence="7">
    <location>
        <begin position="749"/>
        <end position="764"/>
    </location>
</feature>
<feature type="region of interest" description="Disordered" evidence="7">
    <location>
        <begin position="1"/>
        <end position="23"/>
    </location>
</feature>
<dbReference type="SMART" id="SM00906">
    <property type="entry name" value="Fungal_trans"/>
    <property type="match status" value="1"/>
</dbReference>
<feature type="compositionally biased region" description="Polar residues" evidence="7">
    <location>
        <begin position="136"/>
        <end position="149"/>
    </location>
</feature>
<dbReference type="GO" id="GO:0008270">
    <property type="term" value="F:zinc ion binding"/>
    <property type="evidence" value="ECO:0007669"/>
    <property type="project" value="InterPro"/>
</dbReference>
<feature type="compositionally biased region" description="Low complexity" evidence="7">
    <location>
        <begin position="696"/>
        <end position="706"/>
    </location>
</feature>
<dbReference type="InterPro" id="IPR036864">
    <property type="entry name" value="Zn2-C6_fun-type_DNA-bd_sf"/>
</dbReference>
<dbReference type="InterPro" id="IPR007219">
    <property type="entry name" value="XnlR_reg_dom"/>
</dbReference>
<feature type="compositionally biased region" description="Basic and acidic residues" evidence="7">
    <location>
        <begin position="161"/>
        <end position="171"/>
    </location>
</feature>
<feature type="compositionally biased region" description="Basic residues" evidence="7">
    <location>
        <begin position="856"/>
        <end position="866"/>
    </location>
</feature>
<feature type="region of interest" description="Disordered" evidence="7">
    <location>
        <begin position="136"/>
        <end position="171"/>
    </location>
</feature>
<feature type="compositionally biased region" description="Basic residues" evidence="7">
    <location>
        <begin position="935"/>
        <end position="945"/>
    </location>
</feature>
<feature type="compositionally biased region" description="Gly residues" evidence="7">
    <location>
        <begin position="918"/>
        <end position="933"/>
    </location>
</feature>
<dbReference type="PANTHER" id="PTHR46910:SF12">
    <property type="entry name" value="REGULATORY PROTEIN CAT8"/>
    <property type="match status" value="1"/>
</dbReference>
<evidence type="ECO:0000313" key="9">
    <source>
        <dbReference type="EMBL" id="KAG5304380.1"/>
    </source>
</evidence>
<keyword evidence="2" id="KW-0805">Transcription regulation</keyword>
<keyword evidence="6" id="KW-0175">Coiled coil</keyword>
<dbReference type="AlphaFoldDB" id="A0A8H7ZAU6"/>
<evidence type="ECO:0000256" key="6">
    <source>
        <dbReference type="SAM" id="Coils"/>
    </source>
</evidence>
<evidence type="ECO:0000313" key="10">
    <source>
        <dbReference type="Proteomes" id="UP000670092"/>
    </source>
</evidence>
<feature type="compositionally biased region" description="Low complexity" evidence="7">
    <location>
        <begin position="8"/>
        <end position="21"/>
    </location>
</feature>
<dbReference type="SUPFAM" id="SSF57701">
    <property type="entry name" value="Zn2/Cys6 DNA-binding domain"/>
    <property type="match status" value="1"/>
</dbReference>
<dbReference type="InterPro" id="IPR001138">
    <property type="entry name" value="Zn2Cys6_DnaBD"/>
</dbReference>
<dbReference type="Pfam" id="PF04082">
    <property type="entry name" value="Fungal_trans"/>
    <property type="match status" value="1"/>
</dbReference>
<dbReference type="InterPro" id="IPR050987">
    <property type="entry name" value="AtrR-like"/>
</dbReference>
<dbReference type="CDD" id="cd15485">
    <property type="entry name" value="ZIP_Cat8"/>
    <property type="match status" value="1"/>
</dbReference>
<keyword evidence="1" id="KW-0479">Metal-binding</keyword>
<dbReference type="PANTHER" id="PTHR46910">
    <property type="entry name" value="TRANSCRIPTION FACTOR PDR1"/>
    <property type="match status" value="1"/>
</dbReference>
<keyword evidence="4" id="KW-0804">Transcription</keyword>
<sequence>MADETPHTNANTSTNVNANANGEVDERDHNLSLGRQQSSDLPALTSTGRAIQACDRCRFKKVRCDGAVPTCGRCKTAGLECLTTVKLNRKSYPRSYTESIEERLRQLEAEVHKLRVGNENKDKRIKELEALGANASSPRQVGFSTTANRPESVPKLSPRPPTDEPLSREVGRMNLDRRGIGRFMGSSSGIFFIGTAEQRLANIPNHSAKKIGDSLLRVDVDDQTTDYPIHHVVDSAATLTPLPPRETAERYIDVWFNAWRHIFPILHRPSFANSLHQLYDSPSPEHGRPVLGIFYLILALGCRHLFLTGDATGGNPTVKSNQEDIEYYSQSSKYHNDILALNNLTTLQYQELQTLWFLYTGKRSLAFQVTGSMTRLALELGLHRHTRRFQFGPLETELRKRVFWVCYMLDNFVSAIHGLPKSFRDQDIDVEHPSDVDDDFVNSSGYLLSLPGEPTGMLTFVSLIEVVRILSNTLEILYTTTDRRQTVTKIKTIDRLLDQWIHTLPDHLQLDSTPFSQPPPAFGDTRTLIEPSIAFLHISYQYTRLSAHRVALSFFPSQPHYCISLVKCMDIAKDLVFLNSHSRRFLLVFDVNPGSHVYTLWTCGLLSLFGMHEFRNGNQKIELSMKSRDDARTSLLTCVDLLDAFVAAGRDGEKVRSDNLRCISTALSDNSQISDSTSSQTDQPEVWNQPPPLILQQQLQQHQQQQRQHRQSVDIAHTPSSSNPSPSLTTPPAQFPQFLPHSIYPHPSPNNLSTPDTQIQNPSRPQLQPQPPLPHPQTDMQSPGLSRLAMSATSPSFLNTFDIDFSSPFAHPYDRISDAFPPHPAPDNGTNSNQHIAPGLTSSTHHQSHQQPQQHPHPHPHPHPHQRQQSIRHVWDDPVFNLASIMRVSEAGDTGNGSTNSVSFPMQDIASGEPIVIGDGGGDGSGIGTGAGSGARKRARVGSSS</sequence>
<comment type="caution">
    <text evidence="9">The sequence shown here is derived from an EMBL/GenBank/DDBJ whole genome shotgun (WGS) entry which is preliminary data.</text>
</comment>
<evidence type="ECO:0000256" key="1">
    <source>
        <dbReference type="ARBA" id="ARBA00022723"/>
    </source>
</evidence>
<evidence type="ECO:0000256" key="3">
    <source>
        <dbReference type="ARBA" id="ARBA00023125"/>
    </source>
</evidence>
<dbReference type="SMART" id="SM00066">
    <property type="entry name" value="GAL4"/>
    <property type="match status" value="1"/>
</dbReference>